<dbReference type="Proteomes" id="UP000422764">
    <property type="component" value="Chromosome"/>
</dbReference>
<evidence type="ECO:0000313" key="14">
    <source>
        <dbReference type="EMBL" id="QGU96642.1"/>
    </source>
</evidence>
<keyword evidence="8 12" id="KW-0131">Cell cycle</keyword>
<evidence type="ECO:0000256" key="12">
    <source>
        <dbReference type="HAMAP-Rule" id="MF_00111"/>
    </source>
</evidence>
<evidence type="ECO:0000256" key="3">
    <source>
        <dbReference type="ARBA" id="ARBA00022490"/>
    </source>
</evidence>
<dbReference type="AlphaFoldDB" id="A0A6I6ES89"/>
<proteinExistence type="inferred from homology"/>
<comment type="function">
    <text evidence="12">Cell wall formation. Adds enolpyruvyl to UDP-N-acetylglucosamine.</text>
</comment>
<keyword evidence="6 12" id="KW-0133">Cell shape</keyword>
<keyword evidence="7 12" id="KW-0573">Peptidoglycan synthesis</keyword>
<comment type="pathway">
    <text evidence="2 12">Cell wall biogenesis; peptidoglycan biosynthesis.</text>
</comment>
<sequence>MDNHMEKLIIYGGRPLNGDIEISGAKNAAVAILPAAIMASKEICTIDNIPQISDTHCIERIIESLGAKVSKNKNTITIDSTCINNSDANTEDVRKMRASYYLIGALLGRFKKARVEMPGGCAIGVRPIDQHIKGFEALGAKVKIEHGAVVVEADKLAGANIYFDVVSVGATINVMLAASLAEGKTVLENAAKEPHVVDVANFLNTMGADIKGAGTDVIKINGVKELTGCNYSVIPDQIEAGTYMIATAACGGRVTVNNVIPKHLESISAKLIEMGVKVLENGDSVTVESTGELRGVNIKTLPYPGFPTDVQQPMTTLLSIAKGRSIVNESIWESRFKHMDELKKMGAQVSVEGNLAIIEGVSNLTGAKVKATDLRAGAAMVIAGLIAKGVTEVTSIEHIDRGYPYIEEKFNKLGAKIVRAKDE</sequence>
<keyword evidence="15" id="KW-1185">Reference proteome</keyword>
<dbReference type="PANTHER" id="PTHR43783">
    <property type="entry name" value="UDP-N-ACETYLGLUCOSAMINE 1-CARBOXYVINYLTRANSFERASE"/>
    <property type="match status" value="1"/>
</dbReference>
<evidence type="ECO:0000256" key="11">
    <source>
        <dbReference type="ARBA" id="ARBA00047527"/>
    </source>
</evidence>
<dbReference type="GO" id="GO:0008760">
    <property type="term" value="F:UDP-N-acetylglucosamine 1-carboxyvinyltransferase activity"/>
    <property type="evidence" value="ECO:0007669"/>
    <property type="project" value="UniProtKB-UniRule"/>
</dbReference>
<dbReference type="NCBIfam" id="TIGR01072">
    <property type="entry name" value="murA"/>
    <property type="match status" value="1"/>
</dbReference>
<comment type="catalytic activity">
    <reaction evidence="11 12">
        <text>phosphoenolpyruvate + UDP-N-acetyl-alpha-D-glucosamine = UDP-N-acetyl-3-O-(1-carboxyvinyl)-alpha-D-glucosamine + phosphate</text>
        <dbReference type="Rhea" id="RHEA:18681"/>
        <dbReference type="ChEBI" id="CHEBI:43474"/>
        <dbReference type="ChEBI" id="CHEBI:57705"/>
        <dbReference type="ChEBI" id="CHEBI:58702"/>
        <dbReference type="ChEBI" id="CHEBI:68483"/>
        <dbReference type="EC" id="2.5.1.7"/>
    </reaction>
</comment>
<feature type="binding site" evidence="12">
    <location>
        <begin position="26"/>
        <end position="27"/>
    </location>
    <ligand>
        <name>phosphoenolpyruvate</name>
        <dbReference type="ChEBI" id="CHEBI:58702"/>
    </ligand>
</feature>
<keyword evidence="12" id="KW-0670">Pyruvate</keyword>
<evidence type="ECO:0000256" key="6">
    <source>
        <dbReference type="ARBA" id="ARBA00022960"/>
    </source>
</evidence>
<evidence type="ECO:0000256" key="8">
    <source>
        <dbReference type="ARBA" id="ARBA00023306"/>
    </source>
</evidence>
<dbReference type="GO" id="GO:0051301">
    <property type="term" value="P:cell division"/>
    <property type="evidence" value="ECO:0007669"/>
    <property type="project" value="UniProtKB-KW"/>
</dbReference>
<dbReference type="GO" id="GO:0008360">
    <property type="term" value="P:regulation of cell shape"/>
    <property type="evidence" value="ECO:0007669"/>
    <property type="project" value="UniProtKB-KW"/>
</dbReference>
<feature type="binding site" evidence="12">
    <location>
        <position position="331"/>
    </location>
    <ligand>
        <name>UDP-N-acetyl-alpha-D-glucosamine</name>
        <dbReference type="ChEBI" id="CHEBI:57705"/>
    </ligand>
</feature>
<keyword evidence="5 12" id="KW-0808">Transferase</keyword>
<dbReference type="InterPro" id="IPR050068">
    <property type="entry name" value="MurA_subfamily"/>
</dbReference>
<dbReference type="NCBIfam" id="NF009470">
    <property type="entry name" value="PRK12830.1"/>
    <property type="match status" value="1"/>
</dbReference>
<gene>
    <name evidence="12" type="primary">murA</name>
    <name evidence="14" type="ORF">GOM49_17475</name>
</gene>
<reference evidence="14 15" key="1">
    <citation type="submission" date="2019-12" db="EMBL/GenBank/DDBJ databases">
        <title>Genome sequenceing of Clostridium bovifaecis.</title>
        <authorList>
            <person name="Yao Y."/>
        </authorList>
    </citation>
    <scope>NUCLEOTIDE SEQUENCE [LARGE SCALE GENOMIC DNA]</scope>
    <source>
        <strain evidence="14 15">BXX</strain>
    </source>
</reference>
<dbReference type="GO" id="GO:0071555">
    <property type="term" value="P:cell wall organization"/>
    <property type="evidence" value="ECO:0007669"/>
    <property type="project" value="UniProtKB-KW"/>
</dbReference>
<dbReference type="GO" id="GO:0009252">
    <property type="term" value="P:peptidoglycan biosynthetic process"/>
    <property type="evidence" value="ECO:0007669"/>
    <property type="project" value="UniProtKB-UniRule"/>
</dbReference>
<dbReference type="EMBL" id="CP046522">
    <property type="protein sequence ID" value="QGU96642.1"/>
    <property type="molecule type" value="Genomic_DNA"/>
</dbReference>
<dbReference type="NCBIfam" id="NF006873">
    <property type="entry name" value="PRK09369.1"/>
    <property type="match status" value="1"/>
</dbReference>
<evidence type="ECO:0000256" key="10">
    <source>
        <dbReference type="ARBA" id="ARBA00038367"/>
    </source>
</evidence>
<dbReference type="InterPro" id="IPR036968">
    <property type="entry name" value="Enolpyruvate_Tfrase_sf"/>
</dbReference>
<comment type="subcellular location">
    <subcellularLocation>
        <location evidence="1 12">Cytoplasm</location>
    </subcellularLocation>
</comment>
<keyword evidence="9 12" id="KW-0961">Cell wall biogenesis/degradation</keyword>
<evidence type="ECO:0000256" key="2">
    <source>
        <dbReference type="ARBA" id="ARBA00004752"/>
    </source>
</evidence>
<dbReference type="HAMAP" id="MF_00111">
    <property type="entry name" value="MurA"/>
    <property type="match status" value="1"/>
</dbReference>
<dbReference type="InterPro" id="IPR005750">
    <property type="entry name" value="UDP_GlcNAc_COvinyl_MurA"/>
</dbReference>
<feature type="domain" description="Enolpyruvate transferase" evidence="13">
    <location>
        <begin position="12"/>
        <end position="409"/>
    </location>
</feature>
<dbReference type="GO" id="GO:0005737">
    <property type="term" value="C:cytoplasm"/>
    <property type="evidence" value="ECO:0007669"/>
    <property type="project" value="UniProtKB-SubCell"/>
</dbReference>
<dbReference type="FunFam" id="3.65.10.10:FF:000001">
    <property type="entry name" value="UDP-N-acetylglucosamine 1-carboxyvinyltransferase"/>
    <property type="match status" value="1"/>
</dbReference>
<feature type="binding site" evidence="12">
    <location>
        <position position="309"/>
    </location>
    <ligand>
        <name>UDP-N-acetyl-alpha-D-glucosamine</name>
        <dbReference type="ChEBI" id="CHEBI:57705"/>
    </ligand>
</feature>
<dbReference type="PANTHER" id="PTHR43783:SF2">
    <property type="entry name" value="UDP-N-ACETYLGLUCOSAMINE 1-CARBOXYVINYLTRANSFERASE 2"/>
    <property type="match status" value="1"/>
</dbReference>
<dbReference type="GO" id="GO:0019277">
    <property type="term" value="P:UDP-N-acetylgalactosamine biosynthetic process"/>
    <property type="evidence" value="ECO:0007669"/>
    <property type="project" value="InterPro"/>
</dbReference>
<dbReference type="Pfam" id="PF00275">
    <property type="entry name" value="EPSP_synthase"/>
    <property type="match status" value="1"/>
</dbReference>
<dbReference type="Gene3D" id="3.65.10.10">
    <property type="entry name" value="Enolpyruvate transferase domain"/>
    <property type="match status" value="2"/>
</dbReference>
<feature type="modified residue" description="2-(S-cysteinyl)pyruvic acid O-phosphothioketal" evidence="12">
    <location>
        <position position="121"/>
    </location>
</feature>
<feature type="binding site" evidence="12">
    <location>
        <position position="97"/>
    </location>
    <ligand>
        <name>UDP-N-acetyl-alpha-D-glucosamine</name>
        <dbReference type="ChEBI" id="CHEBI:57705"/>
    </ligand>
</feature>
<dbReference type="SUPFAM" id="SSF55205">
    <property type="entry name" value="EPT/RTPC-like"/>
    <property type="match status" value="1"/>
</dbReference>
<dbReference type="EC" id="2.5.1.7" evidence="12"/>
<dbReference type="InterPro" id="IPR013792">
    <property type="entry name" value="RNA3'P_cycl/enolpyr_Trfase_a/b"/>
</dbReference>
<evidence type="ECO:0000256" key="9">
    <source>
        <dbReference type="ARBA" id="ARBA00023316"/>
    </source>
</evidence>
<dbReference type="InterPro" id="IPR001986">
    <property type="entry name" value="Enolpyruvate_Tfrase_dom"/>
</dbReference>
<evidence type="ECO:0000313" key="15">
    <source>
        <dbReference type="Proteomes" id="UP000422764"/>
    </source>
</evidence>
<evidence type="ECO:0000256" key="4">
    <source>
        <dbReference type="ARBA" id="ARBA00022618"/>
    </source>
</evidence>
<comment type="caution">
    <text evidence="12">Lacks conserved residue(s) required for the propagation of feature annotation.</text>
</comment>
<feature type="binding site" evidence="12">
    <location>
        <begin position="126"/>
        <end position="130"/>
    </location>
    <ligand>
        <name>UDP-N-acetyl-alpha-D-glucosamine</name>
        <dbReference type="ChEBI" id="CHEBI:57705"/>
    </ligand>
</feature>
<name>A0A6I6ES89_9CLOT</name>
<dbReference type="CDD" id="cd01555">
    <property type="entry name" value="UdpNAET"/>
    <property type="match status" value="1"/>
</dbReference>
<dbReference type="UniPathway" id="UPA00219"/>
<evidence type="ECO:0000256" key="1">
    <source>
        <dbReference type="ARBA" id="ARBA00004496"/>
    </source>
</evidence>
<keyword evidence="3 12" id="KW-0963">Cytoplasm</keyword>
<organism evidence="14 15">
    <name type="scientific">Clostridium bovifaecis</name>
    <dbReference type="NCBI Taxonomy" id="2184719"/>
    <lineage>
        <taxon>Bacteria</taxon>
        <taxon>Bacillati</taxon>
        <taxon>Bacillota</taxon>
        <taxon>Clostridia</taxon>
        <taxon>Eubacteriales</taxon>
        <taxon>Clostridiaceae</taxon>
        <taxon>Clostridium</taxon>
    </lineage>
</organism>
<protein>
    <recommendedName>
        <fullName evidence="12">UDP-N-acetylglucosamine 1-carboxyvinyltransferase</fullName>
        <ecNumber evidence="12">2.5.1.7</ecNumber>
    </recommendedName>
    <alternativeName>
        <fullName evidence="12">Enoylpyruvate transferase</fullName>
    </alternativeName>
    <alternativeName>
        <fullName evidence="12">UDP-N-acetylglucosamine enolpyruvyl transferase</fullName>
        <shortName evidence="12">EPT</shortName>
    </alternativeName>
</protein>
<evidence type="ECO:0000256" key="5">
    <source>
        <dbReference type="ARBA" id="ARBA00022679"/>
    </source>
</evidence>
<keyword evidence="4 12" id="KW-0132">Cell division</keyword>
<feature type="active site" description="Proton donor" evidence="12">
    <location>
        <position position="121"/>
    </location>
</feature>
<evidence type="ECO:0000259" key="13">
    <source>
        <dbReference type="Pfam" id="PF00275"/>
    </source>
</evidence>
<comment type="similarity">
    <text evidence="10 12">Belongs to the EPSP synthase family. MurA subfamily.</text>
</comment>
<accession>A0A6I6ES89</accession>
<evidence type="ECO:0000256" key="7">
    <source>
        <dbReference type="ARBA" id="ARBA00022984"/>
    </source>
</evidence>